<dbReference type="Proteomes" id="UP000054653">
    <property type="component" value="Unassembled WGS sequence"/>
</dbReference>
<comment type="caution">
    <text evidence="1">The sequence shown here is derived from an EMBL/GenBank/DDBJ whole genome shotgun (WGS) entry which is preliminary data.</text>
</comment>
<dbReference type="InterPro" id="IPR043502">
    <property type="entry name" value="DNA/RNA_pol_sf"/>
</dbReference>
<reference evidence="1 2" key="1">
    <citation type="submission" date="2015-01" db="EMBL/GenBank/DDBJ databases">
        <title>Evolution of Trichinella species and genotypes.</title>
        <authorList>
            <person name="Korhonen P.K."/>
            <person name="Edoardo P."/>
            <person name="Giuseppe L.R."/>
            <person name="Gasser R.B."/>
        </authorList>
    </citation>
    <scope>NUCLEOTIDE SEQUENCE [LARGE SCALE GENOMIC DNA]</scope>
    <source>
        <strain evidence="1">ISS120</strain>
    </source>
</reference>
<proteinExistence type="predicted"/>
<keyword evidence="2" id="KW-1185">Reference proteome</keyword>
<dbReference type="OrthoDB" id="5874853at2759"/>
<accession>A0A0V1DFN3</accession>
<evidence type="ECO:0000313" key="2">
    <source>
        <dbReference type="Proteomes" id="UP000054653"/>
    </source>
</evidence>
<dbReference type="Gene3D" id="3.10.10.10">
    <property type="entry name" value="HIV Type 1 Reverse Transcriptase, subunit A, domain 1"/>
    <property type="match status" value="1"/>
</dbReference>
<evidence type="ECO:0008006" key="3">
    <source>
        <dbReference type="Google" id="ProtNLM"/>
    </source>
</evidence>
<protein>
    <recommendedName>
        <fullName evidence="3">Reverse transcriptase</fullName>
    </recommendedName>
</protein>
<dbReference type="EMBL" id="JYDI01000009">
    <property type="protein sequence ID" value="KRY59827.1"/>
    <property type="molecule type" value="Genomic_DNA"/>
</dbReference>
<gene>
    <name evidence="1" type="ORF">T03_1570</name>
</gene>
<dbReference type="SUPFAM" id="SSF56672">
    <property type="entry name" value="DNA/RNA polymerases"/>
    <property type="match status" value="1"/>
</dbReference>
<evidence type="ECO:0000313" key="1">
    <source>
        <dbReference type="EMBL" id="KRY59827.1"/>
    </source>
</evidence>
<name>A0A0V1DFN3_TRIBR</name>
<dbReference type="AlphaFoldDB" id="A0A0V1DFN3"/>
<organism evidence="1 2">
    <name type="scientific">Trichinella britovi</name>
    <name type="common">Parasitic roundworm</name>
    <dbReference type="NCBI Taxonomy" id="45882"/>
    <lineage>
        <taxon>Eukaryota</taxon>
        <taxon>Metazoa</taxon>
        <taxon>Ecdysozoa</taxon>
        <taxon>Nematoda</taxon>
        <taxon>Enoplea</taxon>
        <taxon>Dorylaimia</taxon>
        <taxon>Trichinellida</taxon>
        <taxon>Trichinellidae</taxon>
        <taxon>Trichinella</taxon>
    </lineage>
</organism>
<dbReference type="STRING" id="45882.A0A0V1DFN3"/>
<sequence>MQQGNIPYRKSHAVALVRAESPQPELIAHSRVREAVEKMTLAVILRDFTDVLSTLDEDLRRTRVIRHAIQTGDAKPVRCFPRRILYYQQVDEMLRRDAVELSSSHWASPIILVKKDES</sequence>